<reference evidence="1 2" key="1">
    <citation type="submission" date="2018-11" db="EMBL/GenBank/DDBJ databases">
        <title>Phylogenetic determinants of toxin gene distribution in genomes of Brevibacillus laterosporus.</title>
        <authorList>
            <person name="Glare T.R."/>
            <person name="Durrant A."/>
            <person name="Berry C."/>
            <person name="Palma L."/>
            <person name="Ormskirk M."/>
            <person name="Cox M.O."/>
        </authorList>
    </citation>
    <scope>NUCLEOTIDE SEQUENCE [LARGE SCALE GENOMIC DNA]</scope>
    <source>
        <strain evidence="1 2">1821L</strain>
        <plasmid evidence="1 2">p1821L02</plasmid>
    </source>
</reference>
<sequence length="63" mass="7072">MEDLDFSVNMWPVFGMLVKVILCLAIPGFIAAILTSRFPDNIGRIAIRMSILGGMYVCFKYVI</sequence>
<gene>
    <name evidence="1" type="ORF">EEL30_00975</name>
</gene>
<proteinExistence type="predicted"/>
<keyword evidence="1" id="KW-0614">Plasmid</keyword>
<evidence type="ECO:0000313" key="1">
    <source>
        <dbReference type="EMBL" id="QDX91083.1"/>
    </source>
</evidence>
<accession>A0A502J5Z7</accession>
<dbReference type="EMBL" id="CP033462">
    <property type="protein sequence ID" value="QDX91083.1"/>
    <property type="molecule type" value="Genomic_DNA"/>
</dbReference>
<keyword evidence="2" id="KW-1185">Reference proteome</keyword>
<dbReference type="Proteomes" id="UP000319432">
    <property type="component" value="Plasmid p1821L02"/>
</dbReference>
<protein>
    <submittedName>
        <fullName evidence="1">Uncharacterized protein</fullName>
    </submittedName>
</protein>
<dbReference type="AlphaFoldDB" id="A0A502J5Z7"/>
<organism evidence="1 2">
    <name type="scientific">Brevibacillus laterosporus</name>
    <name type="common">Bacillus laterosporus</name>
    <dbReference type="NCBI Taxonomy" id="1465"/>
    <lineage>
        <taxon>Bacteria</taxon>
        <taxon>Bacillati</taxon>
        <taxon>Bacillota</taxon>
        <taxon>Bacilli</taxon>
        <taxon>Bacillales</taxon>
        <taxon>Paenibacillaceae</taxon>
        <taxon>Brevibacillus</taxon>
    </lineage>
</organism>
<evidence type="ECO:0000313" key="2">
    <source>
        <dbReference type="Proteomes" id="UP000319432"/>
    </source>
</evidence>
<geneLocation type="plasmid" evidence="1 2">
    <name>p1821L02</name>
</geneLocation>
<name>A0A502J5Z7_BRELA</name>